<proteinExistence type="predicted"/>
<gene>
    <name evidence="1" type="ORF">Pla52n_44370</name>
</gene>
<organism evidence="1 2">
    <name type="scientific">Stieleria varia</name>
    <dbReference type="NCBI Taxonomy" id="2528005"/>
    <lineage>
        <taxon>Bacteria</taxon>
        <taxon>Pseudomonadati</taxon>
        <taxon>Planctomycetota</taxon>
        <taxon>Planctomycetia</taxon>
        <taxon>Pirellulales</taxon>
        <taxon>Pirellulaceae</taxon>
        <taxon>Stieleria</taxon>
    </lineage>
</organism>
<comment type="caution">
    <text evidence="1">The sequence shown here is derived from an EMBL/GenBank/DDBJ whole genome shotgun (WGS) entry which is preliminary data.</text>
</comment>
<evidence type="ECO:0000313" key="2">
    <source>
        <dbReference type="Proteomes" id="UP000320176"/>
    </source>
</evidence>
<sequence>MVEYVRLESLTYWGDYGGNSRRKFASGAFFAFRAFWGLTDPRVLS</sequence>
<protein>
    <submittedName>
        <fullName evidence="1">Uncharacterized protein</fullName>
    </submittedName>
</protein>
<dbReference type="EMBL" id="SJPN01000005">
    <property type="protein sequence ID" value="TWU01066.1"/>
    <property type="molecule type" value="Genomic_DNA"/>
</dbReference>
<keyword evidence="2" id="KW-1185">Reference proteome</keyword>
<reference evidence="1 2" key="1">
    <citation type="submission" date="2019-02" db="EMBL/GenBank/DDBJ databases">
        <title>Deep-cultivation of Planctomycetes and their phenomic and genomic characterization uncovers novel biology.</title>
        <authorList>
            <person name="Wiegand S."/>
            <person name="Jogler M."/>
            <person name="Boedeker C."/>
            <person name="Pinto D."/>
            <person name="Vollmers J."/>
            <person name="Rivas-Marin E."/>
            <person name="Kohn T."/>
            <person name="Peeters S.H."/>
            <person name="Heuer A."/>
            <person name="Rast P."/>
            <person name="Oberbeckmann S."/>
            <person name="Bunk B."/>
            <person name="Jeske O."/>
            <person name="Meyerdierks A."/>
            <person name="Storesund J.E."/>
            <person name="Kallscheuer N."/>
            <person name="Luecker S."/>
            <person name="Lage O.M."/>
            <person name="Pohl T."/>
            <person name="Merkel B.J."/>
            <person name="Hornburger P."/>
            <person name="Mueller R.-W."/>
            <person name="Bruemmer F."/>
            <person name="Labrenz M."/>
            <person name="Spormann A.M."/>
            <person name="Op Den Camp H."/>
            <person name="Overmann J."/>
            <person name="Amann R."/>
            <person name="Jetten M.S.M."/>
            <person name="Mascher T."/>
            <person name="Medema M.H."/>
            <person name="Devos D.P."/>
            <person name="Kaster A.-K."/>
            <person name="Ovreas L."/>
            <person name="Rohde M."/>
            <person name="Galperin M.Y."/>
            <person name="Jogler C."/>
        </authorList>
    </citation>
    <scope>NUCLEOTIDE SEQUENCE [LARGE SCALE GENOMIC DNA]</scope>
    <source>
        <strain evidence="1 2">Pla52n</strain>
    </source>
</reference>
<dbReference type="AlphaFoldDB" id="A0A5C6APL9"/>
<name>A0A5C6APL9_9BACT</name>
<evidence type="ECO:0000313" key="1">
    <source>
        <dbReference type="EMBL" id="TWU01066.1"/>
    </source>
</evidence>
<accession>A0A5C6APL9</accession>
<dbReference type="Proteomes" id="UP000320176">
    <property type="component" value="Unassembled WGS sequence"/>
</dbReference>